<keyword evidence="5" id="KW-1185">Reference proteome</keyword>
<reference evidence="4" key="1">
    <citation type="submission" date="2006-10" db="EMBL/GenBank/DDBJ databases">
        <authorList>
            <person name="Amadeo P."/>
            <person name="Zhao Q."/>
            <person name="Wortman J."/>
            <person name="Fraser-Liggett C."/>
            <person name="Carlton J."/>
        </authorList>
    </citation>
    <scope>NUCLEOTIDE SEQUENCE</scope>
    <source>
        <strain evidence="4">G3</strain>
    </source>
</reference>
<evidence type="ECO:0000259" key="3">
    <source>
        <dbReference type="SMART" id="SM01178"/>
    </source>
</evidence>
<keyword evidence="1" id="KW-0378">Hydrolase</keyword>
<dbReference type="KEGG" id="tva:5464504"/>
<dbReference type="AlphaFoldDB" id="A2DKK9"/>
<accession>A2DKK9</accession>
<dbReference type="VEuPathDB" id="TrichDB:TVAGG3_0561330"/>
<keyword evidence="2" id="KW-0067">ATP-binding</keyword>
<evidence type="ECO:0000313" key="5">
    <source>
        <dbReference type="Proteomes" id="UP000001542"/>
    </source>
</evidence>
<organism evidence="4 5">
    <name type="scientific">Trichomonas vaginalis (strain ATCC PRA-98 / G3)</name>
    <dbReference type="NCBI Taxonomy" id="412133"/>
    <lineage>
        <taxon>Eukaryota</taxon>
        <taxon>Metamonada</taxon>
        <taxon>Parabasalia</taxon>
        <taxon>Trichomonadida</taxon>
        <taxon>Trichomonadidae</taxon>
        <taxon>Trichomonas</taxon>
    </lineage>
</organism>
<dbReference type="InParanoid" id="A2DKK9"/>
<sequence length="225" mass="25837">MSTSSIHYYCPVSFKYRLPALVEFVKSHFNKDKIVIICNGPKQVEFLSHYFILLQMTPCRIVATMSQEDRQNAEQRFQGAINICLVSQSIVENVKLGNPTWVVEYAVPTALSSYVKMVQNIKAPKWILFVEPNNEKAFIERCKSAGLESKELPVTVNKLPNIVPRLLGFLDRRYEFYMSSQFGYREMISAYVNSENEEFNAQKLNLLEASISFGIEHPPKLPLTK</sequence>
<dbReference type="Proteomes" id="UP000001542">
    <property type="component" value="Unassembled WGS sequence"/>
</dbReference>
<evidence type="ECO:0000313" key="4">
    <source>
        <dbReference type="EMBL" id="EAY18992.1"/>
    </source>
</evidence>
<dbReference type="InterPro" id="IPR025313">
    <property type="entry name" value="SPB4-like_CTE"/>
</dbReference>
<keyword evidence="2" id="KW-0547">Nucleotide-binding</keyword>
<evidence type="ECO:0000256" key="2">
    <source>
        <dbReference type="ARBA" id="ARBA00022806"/>
    </source>
</evidence>
<dbReference type="VEuPathDB" id="TrichDB:TVAG_246700"/>
<dbReference type="eggNOG" id="KOG0342">
    <property type="taxonomic scope" value="Eukaryota"/>
</dbReference>
<keyword evidence="2" id="KW-0347">Helicase</keyword>
<dbReference type="GO" id="GO:0004386">
    <property type="term" value="F:helicase activity"/>
    <property type="evidence" value="ECO:0007669"/>
    <property type="project" value="UniProtKB-KW"/>
</dbReference>
<dbReference type="Pfam" id="PF00271">
    <property type="entry name" value="Helicase_C"/>
    <property type="match status" value="1"/>
</dbReference>
<dbReference type="SMR" id="A2DKK9"/>
<name>A2DKK9_TRIV3</name>
<dbReference type="GO" id="GO:0016787">
    <property type="term" value="F:hydrolase activity"/>
    <property type="evidence" value="ECO:0007669"/>
    <property type="project" value="UniProtKB-KW"/>
</dbReference>
<gene>
    <name evidence="4" type="ORF">TVAG_246700</name>
</gene>
<dbReference type="RefSeq" id="XP_001579978.1">
    <property type="nucleotide sequence ID" value="XM_001579928.1"/>
</dbReference>
<evidence type="ECO:0000256" key="1">
    <source>
        <dbReference type="ARBA" id="ARBA00022801"/>
    </source>
</evidence>
<dbReference type="SMART" id="SM01178">
    <property type="entry name" value="DUF4217"/>
    <property type="match status" value="1"/>
</dbReference>
<proteinExistence type="predicted"/>
<feature type="domain" description="ATP-dependent rRNA helicase SPB4-like C-terminal extension" evidence="3">
    <location>
        <begin position="161"/>
        <end position="223"/>
    </location>
</feature>
<reference evidence="4" key="2">
    <citation type="journal article" date="2007" name="Science">
        <title>Draft genome sequence of the sexually transmitted pathogen Trichomonas vaginalis.</title>
        <authorList>
            <person name="Carlton J.M."/>
            <person name="Hirt R.P."/>
            <person name="Silva J.C."/>
            <person name="Delcher A.L."/>
            <person name="Schatz M."/>
            <person name="Zhao Q."/>
            <person name="Wortman J.R."/>
            <person name="Bidwell S.L."/>
            <person name="Alsmark U.C.M."/>
            <person name="Besteiro S."/>
            <person name="Sicheritz-Ponten T."/>
            <person name="Noel C.J."/>
            <person name="Dacks J.B."/>
            <person name="Foster P.G."/>
            <person name="Simillion C."/>
            <person name="Van de Peer Y."/>
            <person name="Miranda-Saavedra D."/>
            <person name="Barton G.J."/>
            <person name="Westrop G.D."/>
            <person name="Mueller S."/>
            <person name="Dessi D."/>
            <person name="Fiori P.L."/>
            <person name="Ren Q."/>
            <person name="Paulsen I."/>
            <person name="Zhang H."/>
            <person name="Bastida-Corcuera F.D."/>
            <person name="Simoes-Barbosa A."/>
            <person name="Brown M.T."/>
            <person name="Hayes R.D."/>
            <person name="Mukherjee M."/>
            <person name="Okumura C.Y."/>
            <person name="Schneider R."/>
            <person name="Smith A.J."/>
            <person name="Vanacova S."/>
            <person name="Villalvazo M."/>
            <person name="Haas B.J."/>
            <person name="Pertea M."/>
            <person name="Feldblyum T.V."/>
            <person name="Utterback T.R."/>
            <person name="Shu C.L."/>
            <person name="Osoegawa K."/>
            <person name="de Jong P.J."/>
            <person name="Hrdy I."/>
            <person name="Horvathova L."/>
            <person name="Zubacova Z."/>
            <person name="Dolezal P."/>
            <person name="Malik S.B."/>
            <person name="Logsdon J.M. Jr."/>
            <person name="Henze K."/>
            <person name="Gupta A."/>
            <person name="Wang C.C."/>
            <person name="Dunne R.L."/>
            <person name="Upcroft J.A."/>
            <person name="Upcroft P."/>
            <person name="White O."/>
            <person name="Salzberg S.L."/>
            <person name="Tang P."/>
            <person name="Chiu C.-H."/>
            <person name="Lee Y.-S."/>
            <person name="Embley T.M."/>
            <person name="Coombs G.H."/>
            <person name="Mottram J.C."/>
            <person name="Tachezy J."/>
            <person name="Fraser-Liggett C.M."/>
            <person name="Johnson P.J."/>
        </authorList>
    </citation>
    <scope>NUCLEOTIDE SEQUENCE [LARGE SCALE GENOMIC DNA]</scope>
    <source>
        <strain evidence="4">G3</strain>
    </source>
</reference>
<dbReference type="InterPro" id="IPR001650">
    <property type="entry name" value="Helicase_C-like"/>
</dbReference>
<dbReference type="InterPro" id="IPR027417">
    <property type="entry name" value="P-loop_NTPase"/>
</dbReference>
<dbReference type="STRING" id="5722.A2DKK9"/>
<dbReference type="Gene3D" id="3.40.50.300">
    <property type="entry name" value="P-loop containing nucleotide triphosphate hydrolases"/>
    <property type="match status" value="1"/>
</dbReference>
<protein>
    <recommendedName>
        <fullName evidence="3">ATP-dependent rRNA helicase SPB4-like C-terminal extension domain-containing protein</fullName>
    </recommendedName>
</protein>
<dbReference type="OrthoDB" id="10443942at2759"/>
<dbReference type="EMBL" id="DS113212">
    <property type="protein sequence ID" value="EAY18992.1"/>
    <property type="molecule type" value="Genomic_DNA"/>
</dbReference>
<dbReference type="SUPFAM" id="SSF52540">
    <property type="entry name" value="P-loop containing nucleoside triphosphate hydrolases"/>
    <property type="match status" value="1"/>
</dbReference>